<gene>
    <name evidence="1" type="ORF">GPL21_30860</name>
</gene>
<dbReference type="PIRSF" id="PIRSF036055">
    <property type="entry name" value="UCP036055"/>
    <property type="match status" value="1"/>
</dbReference>
<proteinExistence type="predicted"/>
<keyword evidence="2" id="KW-1185">Reference proteome</keyword>
<dbReference type="RefSeq" id="WP_157347807.1">
    <property type="nucleotide sequence ID" value="NZ_WQNF01000030.1"/>
</dbReference>
<name>A0A844SQS7_9BRAD</name>
<evidence type="ECO:0000313" key="1">
    <source>
        <dbReference type="EMBL" id="MVT69493.1"/>
    </source>
</evidence>
<organism evidence="1 2">
    <name type="scientific">Bradyrhizobium pachyrhizi</name>
    <dbReference type="NCBI Taxonomy" id="280333"/>
    <lineage>
        <taxon>Bacteria</taxon>
        <taxon>Pseudomonadati</taxon>
        <taxon>Pseudomonadota</taxon>
        <taxon>Alphaproteobacteria</taxon>
        <taxon>Hyphomicrobiales</taxon>
        <taxon>Nitrobacteraceae</taxon>
        <taxon>Bradyrhizobium</taxon>
    </lineage>
</organism>
<dbReference type="Proteomes" id="UP000436468">
    <property type="component" value="Unassembled WGS sequence"/>
</dbReference>
<reference evidence="1 2" key="1">
    <citation type="submission" date="2019-12" db="EMBL/GenBank/DDBJ databases">
        <title>Draft genome sequences Bradyrhizobium cajani AMBPC1010, Bradyrhizobium pachyrhizi AMBPC1040 and Bradyrhizobium yuanmingense ALSPC3051, three plant growth promoting strains isolated from nodules of Cajanus cajan L. in Dominican Republic.</title>
        <authorList>
            <person name="Flores-Felix J.D."/>
            <person name="Araujo J."/>
            <person name="Diaz-Alcantara C."/>
            <person name="Gonzalez-Andres F."/>
            <person name="Velazquez E."/>
        </authorList>
    </citation>
    <scope>NUCLEOTIDE SEQUENCE [LARGE SCALE GENOMIC DNA]</scope>
    <source>
        <strain evidence="1 2">1040</strain>
    </source>
</reference>
<comment type="caution">
    <text evidence="1">The sequence shown here is derived from an EMBL/GenBank/DDBJ whole genome shotgun (WGS) entry which is preliminary data.</text>
</comment>
<sequence>MSAHTIIDNAPIGSIVAWSDGTPQPPTRFKKKLAVWQTSNSRGRLIRKQGGRDVGNVSLSACFTLHEADYGAGGVVAVRVHRTFSLESKLHFAIVERPAIGSIRVFDRASDDAELVYLATNEPDATEWLTRHGYPDAVLEEVTADEVGADIIEGRTAA</sequence>
<dbReference type="InterPro" id="IPR017042">
    <property type="entry name" value="UCP036055"/>
</dbReference>
<protein>
    <submittedName>
        <fullName evidence="1">Uncharacterized protein</fullName>
    </submittedName>
</protein>
<dbReference type="EMBL" id="WQNF01000030">
    <property type="protein sequence ID" value="MVT69493.1"/>
    <property type="molecule type" value="Genomic_DNA"/>
</dbReference>
<evidence type="ECO:0000313" key="2">
    <source>
        <dbReference type="Proteomes" id="UP000436468"/>
    </source>
</evidence>
<accession>A0A844SQS7</accession>
<dbReference type="AlphaFoldDB" id="A0A844SQS7"/>